<proteinExistence type="inferred from homology"/>
<dbReference type="InterPro" id="IPR000600">
    <property type="entry name" value="ROK"/>
</dbReference>
<dbReference type="Pfam" id="PF00480">
    <property type="entry name" value="ROK"/>
    <property type="match status" value="1"/>
</dbReference>
<sequence length="326" mass="34347">MGHDKVGVIGVDLGGTKVAGGLFLLDGTQLKKKVNKLDGRVGNDVGVLIVKLVNELMALAKKEEFLIKAVGICVPGISDEITQTVWAPNISGWESYPLRKVVEEGINEANVPVFVDNDRSCSILAEVWKGKAKNCDNALFITVGTGIGVGILADGKVLNGANGIAGSIGWLGMDVNFSNKSHQGGNLEHYASGGGISDHAKTLLKESPEMESTLRSLDQETLSTEDVFEAYGIGDSVAVFVLDTAVKYWGMCTGNLISIFNPEKIIFGGGVFGPGSQFLEEIKLESKRWAQPISFGNVTVDVSGLGGDAGLIGAGYLALTSLNKSE</sequence>
<accession>A0A4S8RND2</accession>
<name>A0A4S8RND2_9FLAO</name>
<dbReference type="OrthoDB" id="9810372at2"/>
<keyword evidence="3" id="KW-1185">Reference proteome</keyword>
<dbReference type="SUPFAM" id="SSF53067">
    <property type="entry name" value="Actin-like ATPase domain"/>
    <property type="match status" value="1"/>
</dbReference>
<dbReference type="AlphaFoldDB" id="A0A4S8RND2"/>
<protein>
    <submittedName>
        <fullName evidence="2">ROK family protein</fullName>
    </submittedName>
</protein>
<comment type="caution">
    <text evidence="2">The sequence shown here is derived from an EMBL/GenBank/DDBJ whole genome shotgun (WGS) entry which is preliminary data.</text>
</comment>
<dbReference type="Proteomes" id="UP000310406">
    <property type="component" value="Unassembled WGS sequence"/>
</dbReference>
<evidence type="ECO:0000313" key="2">
    <source>
        <dbReference type="EMBL" id="THV60097.1"/>
    </source>
</evidence>
<dbReference type="PANTHER" id="PTHR18964">
    <property type="entry name" value="ROK (REPRESSOR, ORF, KINASE) FAMILY"/>
    <property type="match status" value="1"/>
</dbReference>
<organism evidence="2 3">
    <name type="scientific">Flagellimonas alvinocaridis</name>
    <dbReference type="NCBI Taxonomy" id="2530200"/>
    <lineage>
        <taxon>Bacteria</taxon>
        <taxon>Pseudomonadati</taxon>
        <taxon>Bacteroidota</taxon>
        <taxon>Flavobacteriia</taxon>
        <taxon>Flavobacteriales</taxon>
        <taxon>Flavobacteriaceae</taxon>
        <taxon>Flagellimonas</taxon>
    </lineage>
</organism>
<evidence type="ECO:0000256" key="1">
    <source>
        <dbReference type="ARBA" id="ARBA00006479"/>
    </source>
</evidence>
<dbReference type="Gene3D" id="3.30.420.40">
    <property type="match status" value="2"/>
</dbReference>
<dbReference type="EMBL" id="SNTZ01000002">
    <property type="protein sequence ID" value="THV60097.1"/>
    <property type="molecule type" value="Genomic_DNA"/>
</dbReference>
<dbReference type="InterPro" id="IPR043129">
    <property type="entry name" value="ATPase_NBD"/>
</dbReference>
<gene>
    <name evidence="2" type="ORF">EZV76_05915</name>
</gene>
<dbReference type="RefSeq" id="WP_136565681.1">
    <property type="nucleotide sequence ID" value="NZ_SNTZ01000002.1"/>
</dbReference>
<evidence type="ECO:0000313" key="3">
    <source>
        <dbReference type="Proteomes" id="UP000310406"/>
    </source>
</evidence>
<reference evidence="2 3" key="1">
    <citation type="submission" date="2019-03" db="EMBL/GenBank/DDBJ databases">
        <title>Muricauda SCR12 sp.nov, a marine bacterium isolated from Pacific Ocean:the Okinawa trough.</title>
        <authorList>
            <person name="Liu L."/>
        </authorList>
    </citation>
    <scope>NUCLEOTIDE SEQUENCE [LARGE SCALE GENOMIC DNA]</scope>
    <source>
        <strain evidence="2 3">SCR12</strain>
    </source>
</reference>
<comment type="similarity">
    <text evidence="1">Belongs to the ROK (NagC/XylR) family.</text>
</comment>
<dbReference type="PANTHER" id="PTHR18964:SF149">
    <property type="entry name" value="BIFUNCTIONAL UDP-N-ACETYLGLUCOSAMINE 2-EPIMERASE_N-ACETYLMANNOSAMINE KINASE"/>
    <property type="match status" value="1"/>
</dbReference>